<keyword evidence="2" id="KW-0413">Isomerase</keyword>
<reference evidence="2 3" key="1">
    <citation type="submission" date="2019-08" db="EMBL/GenBank/DDBJ databases">
        <title>In-depth cultivation of the pig gut microbiome towards novel bacterial diversity and tailored functional studies.</title>
        <authorList>
            <person name="Wylensek D."/>
            <person name="Hitch T.C.A."/>
            <person name="Clavel T."/>
        </authorList>
    </citation>
    <scope>NUCLEOTIDE SEQUENCE [LARGE SCALE GENOMIC DNA]</scope>
    <source>
        <strain evidence="2 3">BBE-744-WT-12</strain>
    </source>
</reference>
<accession>A0A844G4U4</accession>
<dbReference type="InterPro" id="IPR050312">
    <property type="entry name" value="IolE/XylAMocC-like"/>
</dbReference>
<protein>
    <submittedName>
        <fullName evidence="2">Sugar phosphate isomerase/epimerase</fullName>
    </submittedName>
</protein>
<dbReference type="SUPFAM" id="SSF51658">
    <property type="entry name" value="Xylose isomerase-like"/>
    <property type="match status" value="1"/>
</dbReference>
<dbReference type="InterPro" id="IPR036237">
    <property type="entry name" value="Xyl_isomerase-like_sf"/>
</dbReference>
<sequence length="281" mass="31621">MYSYAISFSDQEVTTQIWQEAMTHSEIHKIEYSAGGDDFDVFRRSVKALFSMQQAGILEVASIHIPFGPFSFWSFASPDETARREGIKHIRDFLSLCSVLNCRNFTIHGSDEPIASEVRQQAMTSLRRSLLELSEDMIQSGASLNLELLPRSCLGNTPEELLLILKDLPSAIGICCDVNHLCGTPARVPHAITLLSKRLRTFHLSDYDGVDECHWFPGLGVLDWPAIMQKIRGLPQELLLIFEIARLQAPGWQKRNISPEIHCRNCAAAAEMLEKNFAFLS</sequence>
<evidence type="ECO:0000313" key="2">
    <source>
        <dbReference type="EMBL" id="MST98860.1"/>
    </source>
</evidence>
<dbReference type="GO" id="GO:0016853">
    <property type="term" value="F:isomerase activity"/>
    <property type="evidence" value="ECO:0007669"/>
    <property type="project" value="UniProtKB-KW"/>
</dbReference>
<comment type="caution">
    <text evidence="2">The sequence shown here is derived from an EMBL/GenBank/DDBJ whole genome shotgun (WGS) entry which is preliminary data.</text>
</comment>
<proteinExistence type="predicted"/>
<dbReference type="PANTHER" id="PTHR12110">
    <property type="entry name" value="HYDROXYPYRUVATE ISOMERASE"/>
    <property type="match status" value="1"/>
</dbReference>
<evidence type="ECO:0000313" key="3">
    <source>
        <dbReference type="Proteomes" id="UP000435649"/>
    </source>
</evidence>
<name>A0A844G4U4_9BACT</name>
<organism evidence="2 3">
    <name type="scientific">Victivallis lenta</name>
    <dbReference type="NCBI Taxonomy" id="2606640"/>
    <lineage>
        <taxon>Bacteria</taxon>
        <taxon>Pseudomonadati</taxon>
        <taxon>Lentisphaerota</taxon>
        <taxon>Lentisphaeria</taxon>
        <taxon>Victivallales</taxon>
        <taxon>Victivallaceae</taxon>
        <taxon>Victivallis</taxon>
    </lineage>
</organism>
<dbReference type="Gene3D" id="3.20.20.150">
    <property type="entry name" value="Divalent-metal-dependent TIM barrel enzymes"/>
    <property type="match status" value="1"/>
</dbReference>
<gene>
    <name evidence="2" type="ORF">FYJ85_17635</name>
</gene>
<dbReference type="EMBL" id="VUNS01000024">
    <property type="protein sequence ID" value="MST98860.1"/>
    <property type="molecule type" value="Genomic_DNA"/>
</dbReference>
<dbReference type="InterPro" id="IPR013022">
    <property type="entry name" value="Xyl_isomerase-like_TIM-brl"/>
</dbReference>
<dbReference type="Proteomes" id="UP000435649">
    <property type="component" value="Unassembled WGS sequence"/>
</dbReference>
<dbReference type="AlphaFoldDB" id="A0A844G4U4"/>
<dbReference type="Pfam" id="PF01261">
    <property type="entry name" value="AP_endonuc_2"/>
    <property type="match status" value="1"/>
</dbReference>
<feature type="domain" description="Xylose isomerase-like TIM barrel" evidence="1">
    <location>
        <begin position="52"/>
        <end position="245"/>
    </location>
</feature>
<dbReference type="PANTHER" id="PTHR12110:SF53">
    <property type="entry name" value="BLR5974 PROTEIN"/>
    <property type="match status" value="1"/>
</dbReference>
<dbReference type="RefSeq" id="WP_154419888.1">
    <property type="nucleotide sequence ID" value="NZ_VUNS01000024.1"/>
</dbReference>
<evidence type="ECO:0000259" key="1">
    <source>
        <dbReference type="Pfam" id="PF01261"/>
    </source>
</evidence>
<keyword evidence="3" id="KW-1185">Reference proteome</keyword>